<reference evidence="1 2" key="1">
    <citation type="submission" date="2018-08" db="EMBL/GenBank/DDBJ databases">
        <title>Recombination of ecologically and evolutionarily significant loci maintains genetic cohesion in the Pseudomonas syringae species complex.</title>
        <authorList>
            <person name="Dillon M."/>
            <person name="Thakur S."/>
            <person name="Almeida R.N.D."/>
            <person name="Weir B.S."/>
            <person name="Guttman D.S."/>
        </authorList>
    </citation>
    <scope>NUCLEOTIDE SEQUENCE [LARGE SCALE GENOMIC DNA]</scope>
    <source>
        <strain evidence="1 2">ICMP 19473</strain>
    </source>
</reference>
<proteinExistence type="predicted"/>
<comment type="caution">
    <text evidence="1">The sequence shown here is derived from an EMBL/GenBank/DDBJ whole genome shotgun (WGS) entry which is preliminary data.</text>
</comment>
<evidence type="ECO:0000313" key="1">
    <source>
        <dbReference type="EMBL" id="RMT78889.1"/>
    </source>
</evidence>
<name>A0A3M5P2G2_PSEVI</name>
<dbReference type="Proteomes" id="UP000273854">
    <property type="component" value="Unassembled WGS sequence"/>
</dbReference>
<accession>A0A3M5P2G2</accession>
<dbReference type="AlphaFoldDB" id="A0A3M5P2G2"/>
<organism evidence="1 2">
    <name type="scientific">Pseudomonas viridiflava</name>
    <name type="common">Phytomonas viridiflava</name>
    <dbReference type="NCBI Taxonomy" id="33069"/>
    <lineage>
        <taxon>Bacteria</taxon>
        <taxon>Pseudomonadati</taxon>
        <taxon>Pseudomonadota</taxon>
        <taxon>Gammaproteobacteria</taxon>
        <taxon>Pseudomonadales</taxon>
        <taxon>Pseudomonadaceae</taxon>
        <taxon>Pseudomonas</taxon>
    </lineage>
</organism>
<gene>
    <name evidence="1" type="ORF">ALP40_03085</name>
</gene>
<evidence type="ECO:0000313" key="2">
    <source>
        <dbReference type="Proteomes" id="UP000273854"/>
    </source>
</evidence>
<protein>
    <submittedName>
        <fullName evidence="1">Uncharacterized protein</fullName>
    </submittedName>
</protein>
<sequence>MGSDRASCRMRIALGENHRGSGVTFKVRVTWGAVIDSLCTASSTPVDKLGQGPKFSALGGVKSGYPPVEFRGKSWTTSYF</sequence>
<dbReference type="EMBL" id="RBTP01000062">
    <property type="protein sequence ID" value="RMT78889.1"/>
    <property type="molecule type" value="Genomic_DNA"/>
</dbReference>